<comment type="caution">
    <text evidence="1">The sequence shown here is derived from an EMBL/GenBank/DDBJ whole genome shotgun (WGS) entry which is preliminary data.</text>
</comment>
<evidence type="ECO:0000313" key="1">
    <source>
        <dbReference type="EMBL" id="KAJ1109382.1"/>
    </source>
</evidence>
<protein>
    <submittedName>
        <fullName evidence="1">Uncharacterized protein</fullName>
    </submittedName>
</protein>
<dbReference type="Proteomes" id="UP001066276">
    <property type="component" value="Chromosome 9"/>
</dbReference>
<sequence length="107" mass="12474">MHRLVNSQRELSNREVNKSENIFCPHPKWEAAGDTGNILRSGDFRLGVRLAEYVEQKSWDSTGMSNIRYFPSSSTRNRAYLTPIFRREFLALEYFRQAFRTAPLKSG</sequence>
<evidence type="ECO:0000313" key="2">
    <source>
        <dbReference type="Proteomes" id="UP001066276"/>
    </source>
</evidence>
<dbReference type="AlphaFoldDB" id="A0AAV7N4D0"/>
<reference evidence="1" key="1">
    <citation type="journal article" date="2022" name="bioRxiv">
        <title>Sequencing and chromosome-scale assembly of the giantPleurodeles waltlgenome.</title>
        <authorList>
            <person name="Brown T."/>
            <person name="Elewa A."/>
            <person name="Iarovenko S."/>
            <person name="Subramanian E."/>
            <person name="Araus A.J."/>
            <person name="Petzold A."/>
            <person name="Susuki M."/>
            <person name="Suzuki K.-i.T."/>
            <person name="Hayashi T."/>
            <person name="Toyoda A."/>
            <person name="Oliveira C."/>
            <person name="Osipova E."/>
            <person name="Leigh N.D."/>
            <person name="Simon A."/>
            <person name="Yun M.H."/>
        </authorList>
    </citation>
    <scope>NUCLEOTIDE SEQUENCE</scope>
    <source>
        <strain evidence="1">20211129_DDA</strain>
        <tissue evidence="1">Liver</tissue>
    </source>
</reference>
<proteinExistence type="predicted"/>
<gene>
    <name evidence="1" type="ORF">NDU88_006743</name>
</gene>
<keyword evidence="2" id="KW-1185">Reference proteome</keyword>
<accession>A0AAV7N4D0</accession>
<name>A0AAV7N4D0_PLEWA</name>
<dbReference type="EMBL" id="JANPWB010000013">
    <property type="protein sequence ID" value="KAJ1109382.1"/>
    <property type="molecule type" value="Genomic_DNA"/>
</dbReference>
<organism evidence="1 2">
    <name type="scientific">Pleurodeles waltl</name>
    <name type="common">Iberian ribbed newt</name>
    <dbReference type="NCBI Taxonomy" id="8319"/>
    <lineage>
        <taxon>Eukaryota</taxon>
        <taxon>Metazoa</taxon>
        <taxon>Chordata</taxon>
        <taxon>Craniata</taxon>
        <taxon>Vertebrata</taxon>
        <taxon>Euteleostomi</taxon>
        <taxon>Amphibia</taxon>
        <taxon>Batrachia</taxon>
        <taxon>Caudata</taxon>
        <taxon>Salamandroidea</taxon>
        <taxon>Salamandridae</taxon>
        <taxon>Pleurodelinae</taxon>
        <taxon>Pleurodeles</taxon>
    </lineage>
</organism>